<sequence>MSPSPHRNKIDPFEPLPAVGEPPDGRWAVPYLAQKSGLWTVHVRRPLTRRQLDAGLVDTLSASTLDALRAAAIRQDDIAEKLATRPYAAPTWTREK</sequence>
<accession>A0A5D3FG46</accession>
<dbReference type="EMBL" id="VSRQ01000005">
    <property type="protein sequence ID" value="TYK46810.1"/>
    <property type="molecule type" value="Genomic_DNA"/>
</dbReference>
<evidence type="ECO:0000313" key="3">
    <source>
        <dbReference type="Proteomes" id="UP000323505"/>
    </source>
</evidence>
<gene>
    <name evidence="2" type="ORF">FXF68_23520</name>
</gene>
<dbReference type="Proteomes" id="UP000323505">
    <property type="component" value="Unassembled WGS sequence"/>
</dbReference>
<evidence type="ECO:0000256" key="1">
    <source>
        <dbReference type="SAM" id="MobiDB-lite"/>
    </source>
</evidence>
<organism evidence="2 3">
    <name type="scientific">Actinomadura decatromicini</name>
    <dbReference type="NCBI Taxonomy" id="2604572"/>
    <lineage>
        <taxon>Bacteria</taxon>
        <taxon>Bacillati</taxon>
        <taxon>Actinomycetota</taxon>
        <taxon>Actinomycetes</taxon>
        <taxon>Streptosporangiales</taxon>
        <taxon>Thermomonosporaceae</taxon>
        <taxon>Actinomadura</taxon>
    </lineage>
</organism>
<feature type="region of interest" description="Disordered" evidence="1">
    <location>
        <begin position="1"/>
        <end position="21"/>
    </location>
</feature>
<protein>
    <submittedName>
        <fullName evidence="2">Uncharacterized protein</fullName>
    </submittedName>
</protein>
<reference evidence="2 3" key="1">
    <citation type="submission" date="2019-08" db="EMBL/GenBank/DDBJ databases">
        <title>Actinomadura sp. nov. CYP1-5 isolated from mountain soil.</title>
        <authorList>
            <person name="Songsumanus A."/>
            <person name="Kuncharoen N."/>
            <person name="Kudo T."/>
            <person name="Yuki M."/>
            <person name="Igarashi Y."/>
            <person name="Tanasupawat S."/>
        </authorList>
    </citation>
    <scope>NUCLEOTIDE SEQUENCE [LARGE SCALE GENOMIC DNA]</scope>
    <source>
        <strain evidence="2 3">CYP1-5</strain>
    </source>
</reference>
<comment type="caution">
    <text evidence="2">The sequence shown here is derived from an EMBL/GenBank/DDBJ whole genome shotgun (WGS) entry which is preliminary data.</text>
</comment>
<evidence type="ECO:0000313" key="2">
    <source>
        <dbReference type="EMBL" id="TYK46810.1"/>
    </source>
</evidence>
<dbReference type="AlphaFoldDB" id="A0A5D3FG46"/>
<keyword evidence="3" id="KW-1185">Reference proteome</keyword>
<name>A0A5D3FG46_9ACTN</name>
<dbReference type="RefSeq" id="WP_148762706.1">
    <property type="nucleotide sequence ID" value="NZ_VSRQ01000005.1"/>
</dbReference>
<proteinExistence type="predicted"/>